<dbReference type="FunFam" id="3.40.50.300:FF:000108">
    <property type="entry name" value="ATP-dependent RNA helicase RhlE"/>
    <property type="match status" value="1"/>
</dbReference>
<organism evidence="15 16">
    <name type="scientific">Oleispira antarctica RB-8</name>
    <dbReference type="NCBI Taxonomy" id="698738"/>
    <lineage>
        <taxon>Bacteria</taxon>
        <taxon>Pseudomonadati</taxon>
        <taxon>Pseudomonadota</taxon>
        <taxon>Gammaproteobacteria</taxon>
        <taxon>Oceanospirillales</taxon>
        <taxon>Oceanospirillaceae</taxon>
        <taxon>Oleispira</taxon>
    </lineage>
</organism>
<evidence type="ECO:0000256" key="9">
    <source>
        <dbReference type="ARBA" id="ARBA00074363"/>
    </source>
</evidence>
<protein>
    <recommendedName>
        <fullName evidence="9">DEAD-box ATP-dependent RNA helicase RhpA</fullName>
        <ecNumber evidence="1">3.6.4.13</ecNumber>
    </recommendedName>
</protein>
<evidence type="ECO:0000313" key="16">
    <source>
        <dbReference type="Proteomes" id="UP000032749"/>
    </source>
</evidence>
<dbReference type="STRING" id="698738.OLEAN_C09160"/>
<evidence type="ECO:0000256" key="2">
    <source>
        <dbReference type="ARBA" id="ARBA00022490"/>
    </source>
</evidence>
<feature type="domain" description="DEAD-box RNA helicase Q" evidence="14">
    <location>
        <begin position="5"/>
        <end position="33"/>
    </location>
</feature>
<feature type="domain" description="Helicase C-terminal" evidence="13">
    <location>
        <begin position="230"/>
        <end position="378"/>
    </location>
</feature>
<dbReference type="EMBL" id="FO203512">
    <property type="protein sequence ID" value="CCK75092.1"/>
    <property type="molecule type" value="Genomic_DNA"/>
</dbReference>
<keyword evidence="16" id="KW-1185">Reference proteome</keyword>
<dbReference type="InterPro" id="IPR044742">
    <property type="entry name" value="DEAD/DEAH_RhlB"/>
</dbReference>
<dbReference type="Proteomes" id="UP000032749">
    <property type="component" value="Chromosome"/>
</dbReference>
<keyword evidence="5 11" id="KW-0347">Helicase</keyword>
<dbReference type="HOGENOM" id="CLU_003041_28_3_6"/>
<dbReference type="InterPro" id="IPR027417">
    <property type="entry name" value="P-loop_NTPase"/>
</dbReference>
<dbReference type="GO" id="GO:0005524">
    <property type="term" value="F:ATP binding"/>
    <property type="evidence" value="ECO:0007669"/>
    <property type="project" value="UniProtKB-KW"/>
</dbReference>
<feature type="short sequence motif" description="Q motif" evidence="10">
    <location>
        <begin position="5"/>
        <end position="33"/>
    </location>
</feature>
<dbReference type="GO" id="GO:0003676">
    <property type="term" value="F:nucleic acid binding"/>
    <property type="evidence" value="ECO:0007669"/>
    <property type="project" value="InterPro"/>
</dbReference>
<dbReference type="Gene3D" id="3.30.70.330">
    <property type="match status" value="1"/>
</dbReference>
<dbReference type="Pfam" id="PF00271">
    <property type="entry name" value="Helicase_C"/>
    <property type="match status" value="1"/>
</dbReference>
<dbReference type="InterPro" id="IPR012677">
    <property type="entry name" value="Nucleotide-bd_a/b_plait_sf"/>
</dbReference>
<comment type="similarity">
    <text evidence="7 11">Belongs to the DEAD box helicase family.</text>
</comment>
<evidence type="ECO:0000256" key="10">
    <source>
        <dbReference type="PROSITE-ProRule" id="PRU00552"/>
    </source>
</evidence>
<dbReference type="CDD" id="cd00268">
    <property type="entry name" value="DEADc"/>
    <property type="match status" value="1"/>
</dbReference>
<evidence type="ECO:0000256" key="7">
    <source>
        <dbReference type="ARBA" id="ARBA00038437"/>
    </source>
</evidence>
<dbReference type="CDD" id="cd18787">
    <property type="entry name" value="SF2_C_DEAD"/>
    <property type="match status" value="1"/>
</dbReference>
<name>R4YKS7_OLEAN</name>
<evidence type="ECO:0000256" key="4">
    <source>
        <dbReference type="ARBA" id="ARBA00022801"/>
    </source>
</evidence>
<dbReference type="PANTHER" id="PTHR47959">
    <property type="entry name" value="ATP-DEPENDENT RNA HELICASE RHLE-RELATED"/>
    <property type="match status" value="1"/>
</dbReference>
<accession>R4YKS7</accession>
<gene>
    <name evidence="15" type="ORF">OLEAN_C09160</name>
</gene>
<dbReference type="EC" id="3.6.4.13" evidence="1"/>
<dbReference type="InterPro" id="IPR014001">
    <property type="entry name" value="Helicase_ATP-bd"/>
</dbReference>
<dbReference type="Pfam" id="PF03880">
    <property type="entry name" value="DbpA"/>
    <property type="match status" value="1"/>
</dbReference>
<evidence type="ECO:0000259" key="13">
    <source>
        <dbReference type="PROSITE" id="PS51194"/>
    </source>
</evidence>
<dbReference type="InterPro" id="IPR050079">
    <property type="entry name" value="DEAD_box_RNA_helicase"/>
</dbReference>
<dbReference type="PANTHER" id="PTHR47959:SF1">
    <property type="entry name" value="ATP-DEPENDENT RNA HELICASE DBPA"/>
    <property type="match status" value="1"/>
</dbReference>
<evidence type="ECO:0000256" key="8">
    <source>
        <dbReference type="ARBA" id="ARBA00047984"/>
    </source>
</evidence>
<evidence type="ECO:0000259" key="14">
    <source>
        <dbReference type="PROSITE" id="PS51195"/>
    </source>
</evidence>
<dbReference type="GO" id="GO:0009266">
    <property type="term" value="P:response to temperature stimulus"/>
    <property type="evidence" value="ECO:0007669"/>
    <property type="project" value="UniProtKB-ARBA"/>
</dbReference>
<dbReference type="KEGG" id="oai:OLEAN_C09160"/>
<keyword evidence="6 11" id="KW-0067">ATP-binding</keyword>
<proteinExistence type="inferred from homology"/>
<reference evidence="15 16" key="1">
    <citation type="journal article" date="2013" name="Nat. Commun.">
        <title>Genome sequence and functional genomic analysis of the oil-degrading bacterium Oleispira antarctica.</title>
        <authorList>
            <person name="Kube M."/>
            <person name="Chernikova T.N."/>
            <person name="Al-Ramahi Y."/>
            <person name="Beloqui A."/>
            <person name="Lopez-Cortez N."/>
            <person name="Guazzaroni M.E."/>
            <person name="Heipieper H.J."/>
            <person name="Klages S."/>
            <person name="Kotsyurbenko O.R."/>
            <person name="Langer I."/>
            <person name="Nechitaylo T.Y."/>
            <person name="Lunsdorf H."/>
            <person name="Fernandez M."/>
            <person name="Juarez S."/>
            <person name="Ciordia S."/>
            <person name="Singer A."/>
            <person name="Kagan O."/>
            <person name="Egorova O."/>
            <person name="Petit P.A."/>
            <person name="Stogios P."/>
            <person name="Kim Y."/>
            <person name="Tchigvintsev A."/>
            <person name="Flick R."/>
            <person name="Denaro R."/>
            <person name="Genovese M."/>
            <person name="Albar J.P."/>
            <person name="Reva O.N."/>
            <person name="Martinez-Gomariz M."/>
            <person name="Tran H."/>
            <person name="Ferrer M."/>
            <person name="Savchenko A."/>
            <person name="Yakunin A.F."/>
            <person name="Yakimov M.M."/>
            <person name="Golyshina O.V."/>
            <person name="Reinhardt R."/>
            <person name="Golyshin P.N."/>
        </authorList>
    </citation>
    <scope>NUCLEOTIDE SEQUENCE [LARGE SCALE GENOMIC DNA]</scope>
</reference>
<dbReference type="PROSITE" id="PS51194">
    <property type="entry name" value="HELICASE_CTER"/>
    <property type="match status" value="1"/>
</dbReference>
<dbReference type="GO" id="GO:0005829">
    <property type="term" value="C:cytosol"/>
    <property type="evidence" value="ECO:0007669"/>
    <property type="project" value="TreeGrafter"/>
</dbReference>
<dbReference type="PROSITE" id="PS00039">
    <property type="entry name" value="DEAD_ATP_HELICASE"/>
    <property type="match status" value="1"/>
</dbReference>
<dbReference type="PROSITE" id="PS51192">
    <property type="entry name" value="HELICASE_ATP_BIND_1"/>
    <property type="match status" value="1"/>
</dbReference>
<sequence>MSQPAKFSSLALPQGMIDNLDQMGYLNMTPIQAEALPFVIEGRDVLAKAQTGSGKTAAFGIGILAKLNQRNFGCQALVLCPTRELATQVADEIRTLARYQQNIKILTLCGGQSIGPQIGSLEHGAHIVVGTPGRIADHINKGTLDLNAVETVVLDEADRMLDMGFVDEITKIISHTPYDRQMLLFSATYPEGIQSLSKEFQHEPETITIKDEQSKSTIIQRFYDVPKMKDKDEALLTLLGSKASESTVIFCNTKIACYDVLEFLRERGYHALALVGEMEQRERDQVLVRFSNKSAAILIATDVASRGLDIDDLDLVINYDVTRDPEVHVHRIGRTGRAGKEGLALSLMAASEVKKMFAINEYMNTKYDTSDISKLKSPYEPKKPNMITLCIDGGKKSKLRPGDILGALTADGEIPGSDVGKINMFPNHAYVAIARPSARIALRLIQEKNMKGRRFRVRRL</sequence>
<dbReference type="GO" id="GO:0042255">
    <property type="term" value="P:ribosome assembly"/>
    <property type="evidence" value="ECO:0007669"/>
    <property type="project" value="UniProtKB-ARBA"/>
</dbReference>
<dbReference type="InterPro" id="IPR011545">
    <property type="entry name" value="DEAD/DEAH_box_helicase_dom"/>
</dbReference>
<evidence type="ECO:0000313" key="15">
    <source>
        <dbReference type="EMBL" id="CCK75092.1"/>
    </source>
</evidence>
<dbReference type="InterPro" id="IPR005580">
    <property type="entry name" value="DbpA/CsdA_RNA-bd_dom"/>
</dbReference>
<dbReference type="GO" id="GO:0016787">
    <property type="term" value="F:hydrolase activity"/>
    <property type="evidence" value="ECO:0007669"/>
    <property type="project" value="UniProtKB-KW"/>
</dbReference>
<feature type="domain" description="Helicase ATP-binding" evidence="12">
    <location>
        <begin position="36"/>
        <end position="207"/>
    </location>
</feature>
<dbReference type="SMART" id="SM00490">
    <property type="entry name" value="HELICc"/>
    <property type="match status" value="1"/>
</dbReference>
<evidence type="ECO:0000256" key="11">
    <source>
        <dbReference type="RuleBase" id="RU000492"/>
    </source>
</evidence>
<dbReference type="Gene3D" id="3.40.50.300">
    <property type="entry name" value="P-loop containing nucleotide triphosphate hydrolases"/>
    <property type="match status" value="2"/>
</dbReference>
<dbReference type="PROSITE" id="PS51195">
    <property type="entry name" value="Q_MOTIF"/>
    <property type="match status" value="1"/>
</dbReference>
<evidence type="ECO:0000256" key="6">
    <source>
        <dbReference type="ARBA" id="ARBA00022840"/>
    </source>
</evidence>
<dbReference type="InterPro" id="IPR014014">
    <property type="entry name" value="RNA_helicase_DEAD_Q_motif"/>
</dbReference>
<dbReference type="AlphaFoldDB" id="R4YKS7"/>
<dbReference type="PATRIC" id="fig|698738.3.peg.956"/>
<dbReference type="SMART" id="SM00487">
    <property type="entry name" value="DEXDc"/>
    <property type="match status" value="1"/>
</dbReference>
<dbReference type="InterPro" id="IPR001650">
    <property type="entry name" value="Helicase_C-like"/>
</dbReference>
<dbReference type="Pfam" id="PF00270">
    <property type="entry name" value="DEAD"/>
    <property type="match status" value="1"/>
</dbReference>
<dbReference type="NCBIfam" id="NF008744">
    <property type="entry name" value="PRK11776.1"/>
    <property type="match status" value="1"/>
</dbReference>
<keyword evidence="2" id="KW-0963">Cytoplasm</keyword>
<dbReference type="GO" id="GO:0003724">
    <property type="term" value="F:RNA helicase activity"/>
    <property type="evidence" value="ECO:0007669"/>
    <property type="project" value="UniProtKB-EC"/>
</dbReference>
<evidence type="ECO:0000256" key="3">
    <source>
        <dbReference type="ARBA" id="ARBA00022741"/>
    </source>
</evidence>
<evidence type="ECO:0000256" key="1">
    <source>
        <dbReference type="ARBA" id="ARBA00012552"/>
    </source>
</evidence>
<keyword evidence="3 11" id="KW-0547">Nucleotide-binding</keyword>
<dbReference type="SUPFAM" id="SSF52540">
    <property type="entry name" value="P-loop containing nucleoside triphosphate hydrolases"/>
    <property type="match status" value="1"/>
</dbReference>
<evidence type="ECO:0000259" key="12">
    <source>
        <dbReference type="PROSITE" id="PS51192"/>
    </source>
</evidence>
<dbReference type="InterPro" id="IPR000629">
    <property type="entry name" value="RNA-helicase_DEAD-box_CS"/>
</dbReference>
<evidence type="ECO:0000256" key="5">
    <source>
        <dbReference type="ARBA" id="ARBA00022806"/>
    </source>
</evidence>
<comment type="catalytic activity">
    <reaction evidence="8">
        <text>ATP + H2O = ADP + phosphate + H(+)</text>
        <dbReference type="Rhea" id="RHEA:13065"/>
        <dbReference type="ChEBI" id="CHEBI:15377"/>
        <dbReference type="ChEBI" id="CHEBI:15378"/>
        <dbReference type="ChEBI" id="CHEBI:30616"/>
        <dbReference type="ChEBI" id="CHEBI:43474"/>
        <dbReference type="ChEBI" id="CHEBI:456216"/>
        <dbReference type="EC" id="3.6.4.13"/>
    </reaction>
</comment>
<keyword evidence="4 11" id="KW-0378">Hydrolase</keyword>